<dbReference type="Proteomes" id="UP000092573">
    <property type="component" value="Chromosome"/>
</dbReference>
<feature type="region of interest" description="Disordered" evidence="1">
    <location>
        <begin position="30"/>
        <end position="62"/>
    </location>
</feature>
<protein>
    <submittedName>
        <fullName evidence="2">Uncharacterized protein</fullName>
    </submittedName>
</protein>
<proteinExistence type="predicted"/>
<dbReference type="AlphaFoldDB" id="A0A1B1MYA6"/>
<gene>
    <name evidence="2" type="ORF">AWM70_05770</name>
</gene>
<dbReference type="OrthoDB" id="2643026at2"/>
<organism evidence="2 3">
    <name type="scientific">Paenibacillus yonginensis</name>
    <dbReference type="NCBI Taxonomy" id="1462996"/>
    <lineage>
        <taxon>Bacteria</taxon>
        <taxon>Bacillati</taxon>
        <taxon>Bacillota</taxon>
        <taxon>Bacilli</taxon>
        <taxon>Bacillales</taxon>
        <taxon>Paenibacillaceae</taxon>
        <taxon>Paenibacillus</taxon>
    </lineage>
</organism>
<dbReference type="EMBL" id="CP014167">
    <property type="protein sequence ID" value="ANS74146.1"/>
    <property type="molecule type" value="Genomic_DNA"/>
</dbReference>
<feature type="compositionally biased region" description="Basic and acidic residues" evidence="1">
    <location>
        <begin position="43"/>
        <end position="62"/>
    </location>
</feature>
<dbReference type="KEGG" id="pyg:AWM70_05770"/>
<evidence type="ECO:0000256" key="1">
    <source>
        <dbReference type="SAM" id="MobiDB-lite"/>
    </source>
</evidence>
<reference evidence="2 3" key="1">
    <citation type="submission" date="2016-01" db="EMBL/GenBank/DDBJ databases">
        <title>Complete Genome Sequence of Paenibacillus yonginensis DCY84, a novel Plant Growth-Promoting Bacteria with Elicitation of Induced Systemic Resistance.</title>
        <authorList>
            <person name="Kim Y.J."/>
            <person name="Yang D.C."/>
            <person name="Sukweenadhi J."/>
        </authorList>
    </citation>
    <scope>NUCLEOTIDE SEQUENCE [LARGE SCALE GENOMIC DNA]</scope>
    <source>
        <strain evidence="2 3">DCY84</strain>
    </source>
</reference>
<sequence length="62" mass="7269">MTTQDPNELLKHKQELIQQKQEFANFARAVSEDGEVEAGQEFSTDRQDDDQNRMKSVENRRT</sequence>
<evidence type="ECO:0000313" key="3">
    <source>
        <dbReference type="Proteomes" id="UP000092573"/>
    </source>
</evidence>
<evidence type="ECO:0000313" key="2">
    <source>
        <dbReference type="EMBL" id="ANS74146.1"/>
    </source>
</evidence>
<name>A0A1B1MYA6_9BACL</name>
<dbReference type="RefSeq" id="WP_068694751.1">
    <property type="nucleotide sequence ID" value="NZ_CP014167.1"/>
</dbReference>
<keyword evidence="3" id="KW-1185">Reference proteome</keyword>
<accession>A0A1B1MYA6</accession>